<dbReference type="GO" id="GO:0006508">
    <property type="term" value="P:proteolysis"/>
    <property type="evidence" value="ECO:0007669"/>
    <property type="project" value="UniProtKB-KW"/>
</dbReference>
<dbReference type="Pfam" id="PF02517">
    <property type="entry name" value="Rce1-like"/>
    <property type="match status" value="1"/>
</dbReference>
<dbReference type="GO" id="GO:0080120">
    <property type="term" value="P:CAAX-box protein maturation"/>
    <property type="evidence" value="ECO:0007669"/>
    <property type="project" value="UniProtKB-ARBA"/>
</dbReference>
<dbReference type="InterPro" id="IPR003675">
    <property type="entry name" value="Rce1/LyrA-like_dom"/>
</dbReference>
<evidence type="ECO:0000256" key="1">
    <source>
        <dbReference type="SAM" id="Phobius"/>
    </source>
</evidence>
<reference evidence="3 4" key="1">
    <citation type="submission" date="2019-05" db="EMBL/GenBank/DDBJ databases">
        <authorList>
            <person name="Lee S.D."/>
        </authorList>
    </citation>
    <scope>NUCLEOTIDE SEQUENCE [LARGE SCALE GENOMIC DNA]</scope>
    <source>
        <strain evidence="3 4">YC2-7</strain>
    </source>
</reference>
<gene>
    <name evidence="3" type="ORF">FGL95_24865</name>
</gene>
<dbReference type="AlphaFoldDB" id="A0A848KPR5"/>
<comment type="caution">
    <text evidence="3">The sequence shown here is derived from an EMBL/GenBank/DDBJ whole genome shotgun (WGS) entry which is preliminary data.</text>
</comment>
<protein>
    <submittedName>
        <fullName evidence="3">CPBP family intramembrane metalloprotease</fullName>
    </submittedName>
</protein>
<keyword evidence="1" id="KW-0812">Transmembrane</keyword>
<evidence type="ECO:0000313" key="3">
    <source>
        <dbReference type="EMBL" id="NMN98280.1"/>
    </source>
</evidence>
<feature type="transmembrane region" description="Helical" evidence="1">
    <location>
        <begin position="279"/>
        <end position="297"/>
    </location>
</feature>
<feature type="transmembrane region" description="Helical" evidence="1">
    <location>
        <begin position="114"/>
        <end position="136"/>
    </location>
</feature>
<feature type="transmembrane region" description="Helical" evidence="1">
    <location>
        <begin position="212"/>
        <end position="230"/>
    </location>
</feature>
<dbReference type="EMBL" id="VCQU01000010">
    <property type="protein sequence ID" value="NMN98280.1"/>
    <property type="molecule type" value="Genomic_DNA"/>
</dbReference>
<feature type="transmembrane region" description="Helical" evidence="1">
    <location>
        <begin position="187"/>
        <end position="206"/>
    </location>
</feature>
<evidence type="ECO:0000259" key="2">
    <source>
        <dbReference type="Pfam" id="PF02517"/>
    </source>
</evidence>
<dbReference type="GO" id="GO:0008237">
    <property type="term" value="F:metallopeptidase activity"/>
    <property type="evidence" value="ECO:0007669"/>
    <property type="project" value="UniProtKB-KW"/>
</dbReference>
<dbReference type="GO" id="GO:0004175">
    <property type="term" value="F:endopeptidase activity"/>
    <property type="evidence" value="ECO:0007669"/>
    <property type="project" value="UniProtKB-ARBA"/>
</dbReference>
<proteinExistence type="predicted"/>
<dbReference type="Proteomes" id="UP000535543">
    <property type="component" value="Unassembled WGS sequence"/>
</dbReference>
<keyword evidence="1" id="KW-0472">Membrane</keyword>
<reference evidence="3 4" key="2">
    <citation type="submission" date="2020-06" db="EMBL/GenBank/DDBJ databases">
        <title>Antribacter stalactiti gen. nov., sp. nov., a new member of the family Nacardiaceae isolated from a cave.</title>
        <authorList>
            <person name="Kim I.S."/>
        </authorList>
    </citation>
    <scope>NUCLEOTIDE SEQUENCE [LARGE SCALE GENOMIC DNA]</scope>
    <source>
        <strain evidence="3 4">YC2-7</strain>
    </source>
</reference>
<accession>A0A848KPR5</accession>
<keyword evidence="3" id="KW-0378">Hydrolase</keyword>
<keyword evidence="3" id="KW-0645">Protease</keyword>
<keyword evidence="1" id="KW-1133">Transmembrane helix</keyword>
<keyword evidence="3" id="KW-0482">Metalloprotease</keyword>
<feature type="transmembrane region" description="Helical" evidence="1">
    <location>
        <begin position="37"/>
        <end position="54"/>
    </location>
</feature>
<feature type="transmembrane region" description="Helical" evidence="1">
    <location>
        <begin position="74"/>
        <end position="94"/>
    </location>
</feature>
<keyword evidence="4" id="KW-1185">Reference proteome</keyword>
<organism evidence="3 4">
    <name type="scientific">Antrihabitans stalactiti</name>
    <dbReference type="NCBI Taxonomy" id="2584121"/>
    <lineage>
        <taxon>Bacteria</taxon>
        <taxon>Bacillati</taxon>
        <taxon>Actinomycetota</taxon>
        <taxon>Actinomycetes</taxon>
        <taxon>Mycobacteriales</taxon>
        <taxon>Nocardiaceae</taxon>
        <taxon>Antrihabitans</taxon>
    </lineage>
</organism>
<feature type="domain" description="CAAX prenyl protease 2/Lysostaphin resistance protein A-like" evidence="2">
    <location>
        <begin position="160"/>
        <end position="247"/>
    </location>
</feature>
<feature type="transmembrane region" description="Helical" evidence="1">
    <location>
        <begin position="156"/>
        <end position="175"/>
    </location>
</feature>
<evidence type="ECO:0000313" key="4">
    <source>
        <dbReference type="Proteomes" id="UP000535543"/>
    </source>
</evidence>
<name>A0A848KPR5_9NOCA</name>
<feature type="transmembrane region" description="Helical" evidence="1">
    <location>
        <begin position="237"/>
        <end position="259"/>
    </location>
</feature>
<sequence length="319" mass="34612">MNHVTDEMQGRVVGPPPGTPYHRLALTALHRWWRPPLGTAVVVVGYILVGSVLTQAARSDFGDVLWFREPLVDLALQLLALAALIPLVFFAARVIQRRPIGTLSSVLGRLRWRWLLACLGVAIVVPTVLGGVLWLLPEGRASELLGHEFAGWHRLLLASVVLLLIVPIQAAAEEFAFRGWFVQSFGAYLRSPWPGIAAASVIFAIAHGFGTGWGFVNLLLWGVVLGWLTIRTGGLEAAIVFHVATNTPFFLARAATGLADTQSVTDVATISAAYSDWQILVAQQLSLALYAIGVVLVSRRMKPARVSGSHGEDKVHDRT</sequence>